<dbReference type="KEGG" id="asr:WL1483_2567"/>
<proteinExistence type="predicted"/>
<dbReference type="Proteomes" id="UP000058114">
    <property type="component" value="Chromosome"/>
</dbReference>
<accession>A0A0S2SJZ5</accession>
<feature type="domain" description="NAD(P)-binding" evidence="1">
    <location>
        <begin position="8"/>
        <end position="109"/>
    </location>
</feature>
<dbReference type="PANTHER" id="PTHR43162">
    <property type="match status" value="1"/>
</dbReference>
<organism evidence="2 3">
    <name type="scientific">Aeromonas schubertii</name>
    <dbReference type="NCBI Taxonomy" id="652"/>
    <lineage>
        <taxon>Bacteria</taxon>
        <taxon>Pseudomonadati</taxon>
        <taxon>Pseudomonadota</taxon>
        <taxon>Gammaproteobacteria</taxon>
        <taxon>Aeromonadales</taxon>
        <taxon>Aeromonadaceae</taxon>
        <taxon>Aeromonas</taxon>
    </lineage>
</organism>
<dbReference type="InterPro" id="IPR036291">
    <property type="entry name" value="NAD(P)-bd_dom_sf"/>
</dbReference>
<dbReference type="AlphaFoldDB" id="A0A0S2SJZ5"/>
<reference evidence="3" key="1">
    <citation type="submission" date="2015-10" db="EMBL/GenBank/DDBJ databases">
        <title>Complete Genome Sequence of Aeromonas schubertii strain WL1483.</title>
        <authorList>
            <person name="Liu L."/>
        </authorList>
    </citation>
    <scope>NUCLEOTIDE SEQUENCE [LARGE SCALE GENOMIC DNA]</scope>
    <source>
        <strain evidence="3">WL1483</strain>
    </source>
</reference>
<dbReference type="RefSeq" id="WP_060583272.1">
    <property type="nucleotide sequence ID" value="NZ_CP013067.1"/>
</dbReference>
<dbReference type="PATRIC" id="fig|652.5.peg.44"/>
<dbReference type="PANTHER" id="PTHR43162:SF1">
    <property type="entry name" value="PRESTALK A DIFFERENTIATION PROTEIN A"/>
    <property type="match status" value="1"/>
</dbReference>
<name>A0A0S2SJZ5_9GAMM</name>
<gene>
    <name evidence="2" type="primary">ybjT</name>
    <name evidence="2" type="ORF">WL1483_2567</name>
</gene>
<dbReference type="InterPro" id="IPR021295">
    <property type="entry name" value="DUF2867"/>
</dbReference>
<dbReference type="EMBL" id="CP013067">
    <property type="protein sequence ID" value="ALP41986.1"/>
    <property type="molecule type" value="Genomic_DNA"/>
</dbReference>
<sequence length="477" mass="52566">MRRCLVMGAAGYVGSYLVPYLQAQGYEVVAAARRPCRLPEGVGFRLADSLRPATLGPALEGIDTVFYLVHAMGAGAGFHRLEQQGVKNFAAAARAAGVRRLIYLGAIQPEACESRHLNSRRHCGELFRAAGVLTVELRAGIIIGPGSAAFEVMRDLVFNLPMMVTPKWVRSRTPPIALSNLLHYLGGLVEAEGVEGGILNAAGPELLSYQQQLERFAAHIGKCCPILPIPWLTPRLSAWWLQFATSVPQPVAKALVGGLKHDIPADDGPLRALLPQRLLDFDEALAEALTLEQRLGAEQHGEETPLGLRWRHPEYGFYDRTASGTALSLAPPEALWQVLQGLGGERRYFYMNSLWSVREWMDHLIGGPARQYGRSDPTRFNKGDRIDSWEILGVEEGRRLDLLFNMRAPGVGRLEFLIVPEESGLTRLTVTAHWHPQGAWGLGYWLAMLPFHLFIFQGMTEAIVREAEAGSGIPVMD</sequence>
<reference evidence="2 3" key="2">
    <citation type="journal article" date="2016" name="Genome Announc.">
        <title>Complete Genome Sequence of the Highly Virulent Aeromonas schubertii Strain WL1483, Isolated from Diseased Snakehead Fish (Channa argus) in China.</title>
        <authorList>
            <person name="Liu L."/>
            <person name="Li N."/>
            <person name="Zhang D."/>
            <person name="Fu X."/>
            <person name="Shi C."/>
            <person name="Lin Q."/>
            <person name="Hao G."/>
        </authorList>
    </citation>
    <scope>NUCLEOTIDE SEQUENCE [LARGE SCALE GENOMIC DNA]</scope>
    <source>
        <strain evidence="2 3">WL1483</strain>
    </source>
</reference>
<dbReference type="Pfam" id="PF13460">
    <property type="entry name" value="NAD_binding_10"/>
    <property type="match status" value="1"/>
</dbReference>
<dbReference type="Gene3D" id="3.40.50.720">
    <property type="entry name" value="NAD(P)-binding Rossmann-like Domain"/>
    <property type="match status" value="1"/>
</dbReference>
<dbReference type="SUPFAM" id="SSF51735">
    <property type="entry name" value="NAD(P)-binding Rossmann-fold domains"/>
    <property type="match status" value="1"/>
</dbReference>
<protein>
    <submittedName>
        <fullName evidence="2">Nucleoside-diphosphate-sugar epimerase</fullName>
    </submittedName>
</protein>
<dbReference type="InterPro" id="IPR016040">
    <property type="entry name" value="NAD(P)-bd_dom"/>
</dbReference>
<evidence type="ECO:0000313" key="2">
    <source>
        <dbReference type="EMBL" id="ALP41986.1"/>
    </source>
</evidence>
<dbReference type="InterPro" id="IPR051604">
    <property type="entry name" value="Ergot_Alk_Oxidoreductase"/>
</dbReference>
<dbReference type="SUPFAM" id="SSF55961">
    <property type="entry name" value="Bet v1-like"/>
    <property type="match status" value="1"/>
</dbReference>
<evidence type="ECO:0000259" key="1">
    <source>
        <dbReference type="Pfam" id="PF13460"/>
    </source>
</evidence>
<dbReference type="Pfam" id="PF11066">
    <property type="entry name" value="DUF2867"/>
    <property type="match status" value="1"/>
</dbReference>
<evidence type="ECO:0000313" key="3">
    <source>
        <dbReference type="Proteomes" id="UP000058114"/>
    </source>
</evidence>